<dbReference type="AlphaFoldDB" id="B9TGR1"/>
<dbReference type="EMBL" id="EQ980863">
    <property type="protein sequence ID" value="EEF24953.1"/>
    <property type="molecule type" value="Genomic_DNA"/>
</dbReference>
<dbReference type="InParanoid" id="B9TGR1"/>
<reference evidence="2" key="1">
    <citation type="journal article" date="2010" name="Nat. Biotechnol.">
        <title>Draft genome sequence of the oilseed species Ricinus communis.</title>
        <authorList>
            <person name="Chan A.P."/>
            <person name="Crabtree J."/>
            <person name="Zhao Q."/>
            <person name="Lorenzi H."/>
            <person name="Orvis J."/>
            <person name="Puiu D."/>
            <person name="Melake-Berhan A."/>
            <person name="Jones K.M."/>
            <person name="Redman J."/>
            <person name="Chen G."/>
            <person name="Cahoon E.B."/>
            <person name="Gedil M."/>
            <person name="Stanke M."/>
            <person name="Haas B.J."/>
            <person name="Wortman J.R."/>
            <person name="Fraser-Liggett C.M."/>
            <person name="Ravel J."/>
            <person name="Rabinowicz P.D."/>
        </authorList>
    </citation>
    <scope>NUCLEOTIDE SEQUENCE [LARGE SCALE GENOMIC DNA]</scope>
    <source>
        <strain evidence="2">cv. Hale</strain>
    </source>
</reference>
<keyword evidence="2" id="KW-1185">Reference proteome</keyword>
<sequence>MNGIATQWCHRDIDVVADIGPIAEQLQLDDLARTLHLHAVHAFGSRSKRLLPERLLAGNHEDDIVRHQPEDRGRIALLARIGPYFHDFADCLFIVGHSENSSMYNAEGRRFWRCYRGRRQSAFVPTAKTTT</sequence>
<accession>B9TGR1</accession>
<evidence type="ECO:0000313" key="2">
    <source>
        <dbReference type="Proteomes" id="UP000008311"/>
    </source>
</evidence>
<evidence type="ECO:0000313" key="1">
    <source>
        <dbReference type="EMBL" id="EEF24953.1"/>
    </source>
</evidence>
<dbReference type="Proteomes" id="UP000008311">
    <property type="component" value="Unassembled WGS sequence"/>
</dbReference>
<gene>
    <name evidence="1" type="ORF">RCOM_1938060</name>
</gene>
<organism evidence="1 2">
    <name type="scientific">Ricinus communis</name>
    <name type="common">Castor bean</name>
    <dbReference type="NCBI Taxonomy" id="3988"/>
    <lineage>
        <taxon>Eukaryota</taxon>
        <taxon>Viridiplantae</taxon>
        <taxon>Streptophyta</taxon>
        <taxon>Embryophyta</taxon>
        <taxon>Tracheophyta</taxon>
        <taxon>Spermatophyta</taxon>
        <taxon>Magnoliopsida</taxon>
        <taxon>eudicotyledons</taxon>
        <taxon>Gunneridae</taxon>
        <taxon>Pentapetalae</taxon>
        <taxon>rosids</taxon>
        <taxon>fabids</taxon>
        <taxon>Malpighiales</taxon>
        <taxon>Euphorbiaceae</taxon>
        <taxon>Acalyphoideae</taxon>
        <taxon>Acalypheae</taxon>
        <taxon>Ricinus</taxon>
    </lineage>
</organism>
<proteinExistence type="predicted"/>
<protein>
    <submittedName>
        <fullName evidence="1">Uncharacterized protein</fullName>
    </submittedName>
</protein>
<name>B9TGR1_RICCO</name>